<protein>
    <submittedName>
        <fullName evidence="1">16727_t:CDS:1</fullName>
    </submittedName>
</protein>
<keyword evidence="2" id="KW-1185">Reference proteome</keyword>
<evidence type="ECO:0000313" key="2">
    <source>
        <dbReference type="Proteomes" id="UP000789920"/>
    </source>
</evidence>
<evidence type="ECO:0000313" key="1">
    <source>
        <dbReference type="EMBL" id="CAG8830696.1"/>
    </source>
</evidence>
<reference evidence="1" key="1">
    <citation type="submission" date="2021-06" db="EMBL/GenBank/DDBJ databases">
        <authorList>
            <person name="Kallberg Y."/>
            <person name="Tangrot J."/>
            <person name="Rosling A."/>
        </authorList>
    </citation>
    <scope>NUCLEOTIDE SEQUENCE</scope>
    <source>
        <strain evidence="1">MA461A</strain>
    </source>
</reference>
<proteinExistence type="predicted"/>
<accession>A0ACA9S954</accession>
<organism evidence="1 2">
    <name type="scientific">Racocetra persica</name>
    <dbReference type="NCBI Taxonomy" id="160502"/>
    <lineage>
        <taxon>Eukaryota</taxon>
        <taxon>Fungi</taxon>
        <taxon>Fungi incertae sedis</taxon>
        <taxon>Mucoromycota</taxon>
        <taxon>Glomeromycotina</taxon>
        <taxon>Glomeromycetes</taxon>
        <taxon>Diversisporales</taxon>
        <taxon>Gigasporaceae</taxon>
        <taxon>Racocetra</taxon>
    </lineage>
</organism>
<comment type="caution">
    <text evidence="1">The sequence shown here is derived from an EMBL/GenBank/DDBJ whole genome shotgun (WGS) entry which is preliminary data.</text>
</comment>
<feature type="non-terminal residue" evidence="1">
    <location>
        <position position="296"/>
    </location>
</feature>
<gene>
    <name evidence="1" type="ORF">RPERSI_LOCUS27886</name>
</gene>
<feature type="non-terminal residue" evidence="1">
    <location>
        <position position="1"/>
    </location>
</feature>
<sequence>HQQNRGPRSLVTRQPLRGRSQGGCQRYGNMEIEAAIAHGLAANLMELTGAKSDDIHESHRLQNALTFSERPVRLRNSNKPESFNMTIQYLRAIGFDIQATDYYDKEIDFYKYFAKKIKQISHGEITNPKTINARTFKPEAGRESEGLLCDHCGGKIEEKDNQRWRPAHYHLAIPVTNMLIFKSHVTQLSKLLKIPSKKLEDIIYFRVYVVLDNGLSNLVQKKTLLTKKVDSLLISSLLDEIIANSTEQSSVVKEVQVLQTKLTSQEETDMIFWEDYWDFIAQHLKIKMATGSEALR</sequence>
<dbReference type="EMBL" id="CAJVQC010099709">
    <property type="protein sequence ID" value="CAG8830696.1"/>
    <property type="molecule type" value="Genomic_DNA"/>
</dbReference>
<name>A0ACA9S954_9GLOM</name>
<dbReference type="Proteomes" id="UP000789920">
    <property type="component" value="Unassembled WGS sequence"/>
</dbReference>